<dbReference type="PROSITE" id="PS51257">
    <property type="entry name" value="PROKAR_LIPOPROTEIN"/>
    <property type="match status" value="1"/>
</dbReference>
<organism evidence="21 22">
    <name type="scientific">Oceanospirillum linum</name>
    <dbReference type="NCBI Taxonomy" id="966"/>
    <lineage>
        <taxon>Bacteria</taxon>
        <taxon>Pseudomonadati</taxon>
        <taxon>Pseudomonadota</taxon>
        <taxon>Gammaproteobacteria</taxon>
        <taxon>Oceanospirillales</taxon>
        <taxon>Oceanospirillaceae</taxon>
        <taxon>Oceanospirillum</taxon>
    </lineage>
</organism>
<dbReference type="Proteomes" id="UP000190064">
    <property type="component" value="Unassembled WGS sequence"/>
</dbReference>
<keyword evidence="7 18" id="KW-0808">Transferase</keyword>
<evidence type="ECO:0000256" key="18">
    <source>
        <dbReference type="PIRNR" id="PIRNR006268"/>
    </source>
</evidence>
<evidence type="ECO:0000256" key="1">
    <source>
        <dbReference type="ARBA" id="ARBA00008282"/>
    </source>
</evidence>
<name>A0A1T1HGE8_OCELI</name>
<evidence type="ECO:0000313" key="22">
    <source>
        <dbReference type="Proteomes" id="UP000190064"/>
    </source>
</evidence>
<comment type="similarity">
    <text evidence="1 18 20">Belongs to the ApbE family.</text>
</comment>
<comment type="function">
    <text evidence="20">Flavin transferase that catalyzes the transfer of the FMN moiety of FAD and its covalent binding to the hydroxyl group of a threonine residue in a target flavoprotein.</text>
</comment>
<comment type="catalytic activity">
    <reaction evidence="16 18 20">
        <text>L-threonyl-[protein] + FAD = FMN-L-threonyl-[protein] + AMP + H(+)</text>
        <dbReference type="Rhea" id="RHEA:36847"/>
        <dbReference type="Rhea" id="RHEA-COMP:11060"/>
        <dbReference type="Rhea" id="RHEA-COMP:11061"/>
        <dbReference type="ChEBI" id="CHEBI:15378"/>
        <dbReference type="ChEBI" id="CHEBI:30013"/>
        <dbReference type="ChEBI" id="CHEBI:57692"/>
        <dbReference type="ChEBI" id="CHEBI:74257"/>
        <dbReference type="ChEBI" id="CHEBI:456215"/>
        <dbReference type="EC" id="2.7.1.180"/>
    </reaction>
</comment>
<reference evidence="21" key="1">
    <citation type="submission" date="2017-02" db="EMBL/GenBank/DDBJ databases">
        <title>Draft Genome Sequence of the Salt Water Bacterium Oceanospirillum linum ATCC 11336.</title>
        <authorList>
            <person name="Trachtenberg A.M."/>
            <person name="Carney J.G."/>
            <person name="Linnane J.D."/>
            <person name="Rheaume B.A."/>
            <person name="Pitts N.L."/>
            <person name="Mykles D.L."/>
            <person name="Maclea K.S."/>
        </authorList>
    </citation>
    <scope>NUCLEOTIDE SEQUENCE [LARGE SCALE GENOMIC DNA]</scope>
    <source>
        <strain evidence="21">ATCC 11336</strain>
    </source>
</reference>
<evidence type="ECO:0000256" key="6">
    <source>
        <dbReference type="ARBA" id="ARBA00022630"/>
    </source>
</evidence>
<dbReference type="GO" id="GO:0046872">
    <property type="term" value="F:metal ion binding"/>
    <property type="evidence" value="ECO:0007669"/>
    <property type="project" value="UniProtKB-UniRule"/>
</dbReference>
<keyword evidence="22" id="KW-1185">Reference proteome</keyword>
<keyword evidence="14 20" id="KW-0449">Lipoprotein</keyword>
<evidence type="ECO:0000256" key="9">
    <source>
        <dbReference type="ARBA" id="ARBA00022729"/>
    </source>
</evidence>
<evidence type="ECO:0000256" key="3">
    <source>
        <dbReference type="ARBA" id="ARBA00016337"/>
    </source>
</evidence>
<comment type="cofactor">
    <cofactor evidence="19">
        <name>Mg(2+)</name>
        <dbReference type="ChEBI" id="CHEBI:18420"/>
    </cofactor>
    <cofactor evidence="19">
        <name>Mn(2+)</name>
        <dbReference type="ChEBI" id="CHEBI:29035"/>
    </cofactor>
    <text evidence="19">Magnesium. Can also use manganese.</text>
</comment>
<evidence type="ECO:0000256" key="5">
    <source>
        <dbReference type="ARBA" id="ARBA00022519"/>
    </source>
</evidence>
<evidence type="ECO:0000256" key="15">
    <source>
        <dbReference type="ARBA" id="ARBA00031306"/>
    </source>
</evidence>
<evidence type="ECO:0000256" key="10">
    <source>
        <dbReference type="ARBA" id="ARBA00022827"/>
    </source>
</evidence>
<comment type="subcellular location">
    <subcellularLocation>
        <location evidence="17 20">Cell inner membrane</location>
        <topology evidence="17 20">Lipid-anchor</topology>
        <orientation evidence="17 20">Periplasmic side</orientation>
    </subcellularLocation>
</comment>
<keyword evidence="9" id="KW-0732">Signal</keyword>
<sequence>MKVGLALIGLALLAGCDSDPVVIKFSGPIMGTQYHVSVVESEGLSLGEAERQLLAQGIKDSLVDIDLKMSTYKSSSELSRFNQMEAGEWFPVSMDTAAVVNEALLIAEESGGAFDPTIGPLVNLWGFGPDLKPDQVPSEAELALAFERVGYHSVQVKGIEGKAPAIRKNKAIYLDLSAIAKGYAVDQVARYLQKQGYQNYLVEVGGELQLKGRKPDGSSWRIAIEKPDTQGQVAQQVLAVTDVAVATSGGYRNYFEADGQRYSHTINPLTGLPITHKLASVTVLHASCATADALATTLMVMGPEKGLKFARQQKLAVYMLVKAEEGFDVIQTEQFTALTNQNY</sequence>
<keyword evidence="8 18" id="KW-0479">Metal-binding</keyword>
<feature type="binding site" evidence="19">
    <location>
        <position position="296"/>
    </location>
    <ligand>
        <name>Mg(2+)</name>
        <dbReference type="ChEBI" id="CHEBI:18420"/>
    </ligand>
</feature>
<dbReference type="EC" id="2.7.1.180" evidence="2 18"/>
<feature type="binding site" evidence="19">
    <location>
        <position position="292"/>
    </location>
    <ligand>
        <name>Mg(2+)</name>
        <dbReference type="ChEBI" id="CHEBI:18420"/>
    </ligand>
</feature>
<dbReference type="PANTHER" id="PTHR30040">
    <property type="entry name" value="THIAMINE BIOSYNTHESIS LIPOPROTEIN APBE"/>
    <property type="match status" value="1"/>
</dbReference>
<keyword evidence="4" id="KW-1003">Cell membrane</keyword>
<dbReference type="Gene3D" id="3.10.520.10">
    <property type="entry name" value="ApbE-like domains"/>
    <property type="match status" value="1"/>
</dbReference>
<accession>A0A1T1HGE8</accession>
<evidence type="ECO:0000256" key="13">
    <source>
        <dbReference type="ARBA" id="ARBA00023139"/>
    </source>
</evidence>
<dbReference type="PIRSF" id="PIRSF006268">
    <property type="entry name" value="ApbE"/>
    <property type="match status" value="1"/>
</dbReference>
<dbReference type="GO" id="GO:0005886">
    <property type="term" value="C:plasma membrane"/>
    <property type="evidence" value="ECO:0007669"/>
    <property type="project" value="UniProtKB-SubCell"/>
</dbReference>
<evidence type="ECO:0000256" key="16">
    <source>
        <dbReference type="ARBA" id="ARBA00048540"/>
    </source>
</evidence>
<evidence type="ECO:0000256" key="4">
    <source>
        <dbReference type="ARBA" id="ARBA00022475"/>
    </source>
</evidence>
<keyword evidence="11 18" id="KW-0460">Magnesium</keyword>
<dbReference type="EMBL" id="MTSD02000001">
    <property type="protein sequence ID" value="OOV88913.1"/>
    <property type="molecule type" value="Genomic_DNA"/>
</dbReference>
<evidence type="ECO:0000256" key="12">
    <source>
        <dbReference type="ARBA" id="ARBA00023136"/>
    </source>
</evidence>
<evidence type="ECO:0000256" key="7">
    <source>
        <dbReference type="ARBA" id="ARBA00022679"/>
    </source>
</evidence>
<evidence type="ECO:0000256" key="14">
    <source>
        <dbReference type="ARBA" id="ARBA00023288"/>
    </source>
</evidence>
<proteinExistence type="inferred from homology"/>
<dbReference type="InterPro" id="IPR024932">
    <property type="entry name" value="ApbE"/>
</dbReference>
<evidence type="ECO:0000256" key="20">
    <source>
        <dbReference type="RuleBase" id="RU363002"/>
    </source>
</evidence>
<protein>
    <recommendedName>
        <fullName evidence="3 18">FAD:protein FMN transferase</fullName>
        <ecNumber evidence="2 18">2.7.1.180</ecNumber>
    </recommendedName>
    <alternativeName>
        <fullName evidence="15 18">Flavin transferase</fullName>
    </alternativeName>
</protein>
<evidence type="ECO:0000256" key="2">
    <source>
        <dbReference type="ARBA" id="ARBA00011955"/>
    </source>
</evidence>
<keyword evidence="5 20" id="KW-0997">Cell inner membrane</keyword>
<evidence type="ECO:0000256" key="17">
    <source>
        <dbReference type="ARBA" id="ARBA00060485"/>
    </source>
</evidence>
<dbReference type="GO" id="GO:0016740">
    <property type="term" value="F:transferase activity"/>
    <property type="evidence" value="ECO:0007669"/>
    <property type="project" value="UniProtKB-UniRule"/>
</dbReference>
<evidence type="ECO:0000256" key="8">
    <source>
        <dbReference type="ARBA" id="ARBA00022723"/>
    </source>
</evidence>
<feature type="binding site" evidence="19">
    <location>
        <position position="178"/>
    </location>
    <ligand>
        <name>Mg(2+)</name>
        <dbReference type="ChEBI" id="CHEBI:18420"/>
    </ligand>
</feature>
<keyword evidence="10 18" id="KW-0274">FAD</keyword>
<gene>
    <name evidence="21" type="ORF">BTA35_0201775</name>
</gene>
<dbReference type="PANTHER" id="PTHR30040:SF2">
    <property type="entry name" value="FAD:PROTEIN FMN TRANSFERASE"/>
    <property type="match status" value="1"/>
</dbReference>
<comment type="caution">
    <text evidence="21">The sequence shown here is derived from an EMBL/GenBank/DDBJ whole genome shotgun (WGS) entry which is preliminary data.</text>
</comment>
<dbReference type="STRING" id="966.BTA35_0201775"/>
<dbReference type="InterPro" id="IPR003374">
    <property type="entry name" value="ApbE-like_sf"/>
</dbReference>
<evidence type="ECO:0000256" key="19">
    <source>
        <dbReference type="PIRSR" id="PIRSR006268-2"/>
    </source>
</evidence>
<keyword evidence="6 18" id="KW-0285">Flavoprotein</keyword>
<keyword evidence="13" id="KW-0564">Palmitate</keyword>
<dbReference type="FunFam" id="3.10.520.10:FF:000001">
    <property type="entry name" value="FAD:protein FMN transferase"/>
    <property type="match status" value="1"/>
</dbReference>
<keyword evidence="12" id="KW-0472">Membrane</keyword>
<evidence type="ECO:0000313" key="21">
    <source>
        <dbReference type="EMBL" id="OOV88913.1"/>
    </source>
</evidence>
<dbReference type="AlphaFoldDB" id="A0A1T1HGE8"/>
<dbReference type="Pfam" id="PF02424">
    <property type="entry name" value="ApbE"/>
    <property type="match status" value="1"/>
</dbReference>
<evidence type="ECO:0000256" key="11">
    <source>
        <dbReference type="ARBA" id="ARBA00022842"/>
    </source>
</evidence>
<dbReference type="SUPFAM" id="SSF143631">
    <property type="entry name" value="ApbE-like"/>
    <property type="match status" value="1"/>
</dbReference>